<feature type="domain" description="Cation efflux protein transmembrane" evidence="6">
    <location>
        <begin position="19"/>
        <end position="72"/>
    </location>
</feature>
<dbReference type="EMBL" id="MJGC01000066">
    <property type="protein sequence ID" value="OEJ74402.1"/>
    <property type="molecule type" value="Genomic_DNA"/>
</dbReference>
<evidence type="ECO:0000256" key="4">
    <source>
        <dbReference type="ARBA" id="ARBA00023136"/>
    </source>
</evidence>
<feature type="transmembrane region" description="Helical" evidence="5">
    <location>
        <begin position="158"/>
        <end position="184"/>
    </location>
</feature>
<dbReference type="RefSeq" id="WP_069967900.1">
    <property type="nucleotide sequence ID" value="NZ_CM124774.1"/>
</dbReference>
<evidence type="ECO:0000256" key="5">
    <source>
        <dbReference type="SAM" id="Phobius"/>
    </source>
</evidence>
<evidence type="ECO:0000256" key="3">
    <source>
        <dbReference type="ARBA" id="ARBA00022989"/>
    </source>
</evidence>
<protein>
    <recommendedName>
        <fullName evidence="6">Cation efflux protein transmembrane domain-containing protein</fullName>
    </recommendedName>
</protein>
<keyword evidence="3 5" id="KW-1133">Transmembrane helix</keyword>
<feature type="transmembrane region" description="Helical" evidence="5">
    <location>
        <begin position="88"/>
        <end position="107"/>
    </location>
</feature>
<dbReference type="AlphaFoldDB" id="A0A1E5QIA3"/>
<dbReference type="STRING" id="1781255.BH720_14330"/>
<feature type="transmembrane region" description="Helical" evidence="5">
    <location>
        <begin position="190"/>
        <end position="208"/>
    </location>
</feature>
<comment type="caution">
    <text evidence="7">The sequence shown here is derived from an EMBL/GenBank/DDBJ whole genome shotgun (WGS) entry which is preliminary data.</text>
</comment>
<dbReference type="GO" id="GO:0005385">
    <property type="term" value="F:zinc ion transmembrane transporter activity"/>
    <property type="evidence" value="ECO:0007669"/>
    <property type="project" value="TreeGrafter"/>
</dbReference>
<dbReference type="PANTHER" id="PTHR11562">
    <property type="entry name" value="CATION EFFLUX PROTEIN/ ZINC TRANSPORTER"/>
    <property type="match status" value="1"/>
</dbReference>
<organism evidence="7">
    <name type="scientific">Desertifilum tharense IPPAS B-1220</name>
    <dbReference type="NCBI Taxonomy" id="1781255"/>
    <lineage>
        <taxon>Bacteria</taxon>
        <taxon>Bacillati</taxon>
        <taxon>Cyanobacteriota</taxon>
        <taxon>Cyanophyceae</taxon>
        <taxon>Desertifilales</taxon>
        <taxon>Desertifilaceae</taxon>
        <taxon>Desertifilum</taxon>
    </lineage>
</organism>
<keyword evidence="2 5" id="KW-0812">Transmembrane</keyword>
<dbReference type="SUPFAM" id="SSF161111">
    <property type="entry name" value="Cation efflux protein transmembrane domain-like"/>
    <property type="match status" value="1"/>
</dbReference>
<dbReference type="Gene3D" id="1.20.1510.10">
    <property type="entry name" value="Cation efflux protein transmembrane domain"/>
    <property type="match status" value="1"/>
</dbReference>
<gene>
    <name evidence="7" type="ORF">BH720_14330</name>
</gene>
<dbReference type="InterPro" id="IPR027469">
    <property type="entry name" value="Cation_efflux_TMD_sf"/>
</dbReference>
<keyword evidence="4 5" id="KW-0472">Membrane</keyword>
<dbReference type="NCBIfam" id="TIGR01297">
    <property type="entry name" value="CDF"/>
    <property type="match status" value="1"/>
</dbReference>
<dbReference type="GO" id="GO:0005886">
    <property type="term" value="C:plasma membrane"/>
    <property type="evidence" value="ECO:0007669"/>
    <property type="project" value="TreeGrafter"/>
</dbReference>
<feature type="transmembrane region" description="Helical" evidence="5">
    <location>
        <begin position="127"/>
        <end position="146"/>
    </location>
</feature>
<sequence length="249" mass="26353">MLKPLPPDRSHSLKVQRLKLALALLSSFFVLEMTAALGTGSLSLLADAGHVLSDVAALGITFAALWWTQKHAAAAPKCPIPSARSFSAEAIAALINGLSLMAIAFWIGTEAIARLSAPAPEIPGIPMLLTALVGLLVNSCNIFWLGGCGCHDLNLRGAVLHIFADICASLGVIIAAIAVVLLHWTWADGAISLIVSGLIVLIALPFLFESLRQLLFGIPAKTENCDCDRSTSEKLLFPTLEDLVKQKSI</sequence>
<dbReference type="InterPro" id="IPR058533">
    <property type="entry name" value="Cation_efflux_TM"/>
</dbReference>
<feature type="transmembrane region" description="Helical" evidence="5">
    <location>
        <begin position="48"/>
        <end position="67"/>
    </location>
</feature>
<proteinExistence type="predicted"/>
<reference evidence="7" key="1">
    <citation type="submission" date="2016-09" db="EMBL/GenBank/DDBJ databases">
        <title>Draft genome of thermotolerant cyanobacterium Desertifilum sp. strain IPPAS B-1220.</title>
        <authorList>
            <person name="Sinetova M.A."/>
            <person name="Bolakhan K."/>
            <person name="Zayadan B.K."/>
            <person name="Mironov K.S."/>
            <person name="Ustinova V."/>
            <person name="Kupriyanova E.V."/>
            <person name="Sidorov R.A."/>
            <person name="Skrypnik A.N."/>
            <person name="Gogoleva N.E."/>
            <person name="Gogolev Y.V."/>
            <person name="Los D.A."/>
        </authorList>
    </citation>
    <scope>NUCLEOTIDE SEQUENCE [LARGE SCALE GENOMIC DNA]</scope>
    <source>
        <strain evidence="7">IPPAS B-1220</strain>
    </source>
</reference>
<accession>A0A1E5QIA3</accession>
<dbReference type="PANTHER" id="PTHR11562:SF17">
    <property type="entry name" value="RE54080P-RELATED"/>
    <property type="match status" value="1"/>
</dbReference>
<name>A0A1E5QIA3_9CYAN</name>
<evidence type="ECO:0000259" key="6">
    <source>
        <dbReference type="Pfam" id="PF01545"/>
    </source>
</evidence>
<evidence type="ECO:0000313" key="7">
    <source>
        <dbReference type="EMBL" id="OEJ74402.1"/>
    </source>
</evidence>
<evidence type="ECO:0000256" key="2">
    <source>
        <dbReference type="ARBA" id="ARBA00022692"/>
    </source>
</evidence>
<dbReference type="InterPro" id="IPR002524">
    <property type="entry name" value="Cation_efflux"/>
</dbReference>
<dbReference type="InterPro" id="IPR050681">
    <property type="entry name" value="CDF/SLC30A"/>
</dbReference>
<evidence type="ECO:0000256" key="1">
    <source>
        <dbReference type="ARBA" id="ARBA00004141"/>
    </source>
</evidence>
<feature type="domain" description="Cation efflux protein transmembrane" evidence="6">
    <location>
        <begin position="88"/>
        <end position="215"/>
    </location>
</feature>
<dbReference type="OrthoDB" id="9809646at2"/>
<comment type="subcellular location">
    <subcellularLocation>
        <location evidence="1">Membrane</location>
        <topology evidence="1">Multi-pass membrane protein</topology>
    </subcellularLocation>
</comment>
<dbReference type="Pfam" id="PF01545">
    <property type="entry name" value="Cation_efflux"/>
    <property type="match status" value="2"/>
</dbReference>